<dbReference type="EMBL" id="CADEBD010000226">
    <property type="protein sequence ID" value="CAB3226025.1"/>
    <property type="molecule type" value="Genomic_DNA"/>
</dbReference>
<feature type="compositionally biased region" description="Basic and acidic residues" evidence="1">
    <location>
        <begin position="14"/>
        <end position="42"/>
    </location>
</feature>
<feature type="transmembrane region" description="Helical" evidence="2">
    <location>
        <begin position="254"/>
        <end position="275"/>
    </location>
</feature>
<feature type="transmembrane region" description="Helical" evidence="2">
    <location>
        <begin position="224"/>
        <end position="248"/>
    </location>
</feature>
<dbReference type="Proteomes" id="UP000494256">
    <property type="component" value="Unassembled WGS sequence"/>
</dbReference>
<accession>A0A8S0Z0M1</accession>
<reference evidence="3 4" key="1">
    <citation type="submission" date="2020-04" db="EMBL/GenBank/DDBJ databases">
        <authorList>
            <person name="Wallbank WR R."/>
            <person name="Pardo Diaz C."/>
            <person name="Kozak K."/>
            <person name="Martin S."/>
            <person name="Jiggins C."/>
            <person name="Moest M."/>
            <person name="Warren A I."/>
            <person name="Byers J.R.P. K."/>
            <person name="Montejo-Kovacevich G."/>
            <person name="Yen C E."/>
        </authorList>
    </citation>
    <scope>NUCLEOTIDE SEQUENCE [LARGE SCALE GENOMIC DNA]</scope>
</reference>
<dbReference type="AlphaFoldDB" id="A0A8S0Z0M1"/>
<proteinExistence type="predicted"/>
<comment type="caution">
    <text evidence="3">The sequence shown here is derived from an EMBL/GenBank/DDBJ whole genome shotgun (WGS) entry which is preliminary data.</text>
</comment>
<evidence type="ECO:0000256" key="1">
    <source>
        <dbReference type="SAM" id="MobiDB-lite"/>
    </source>
</evidence>
<evidence type="ECO:0000256" key="2">
    <source>
        <dbReference type="SAM" id="Phobius"/>
    </source>
</evidence>
<feature type="transmembrane region" description="Helical" evidence="2">
    <location>
        <begin position="287"/>
        <end position="309"/>
    </location>
</feature>
<feature type="transmembrane region" description="Helical" evidence="2">
    <location>
        <begin position="149"/>
        <end position="172"/>
    </location>
</feature>
<evidence type="ECO:0000313" key="3">
    <source>
        <dbReference type="EMBL" id="CAB3226025.1"/>
    </source>
</evidence>
<keyword evidence="2" id="KW-1133">Transmembrane helix</keyword>
<gene>
    <name evidence="3" type="ORF">APLA_LOCUS2521</name>
</gene>
<keyword evidence="2" id="KW-0812">Transmembrane</keyword>
<feature type="compositionally biased region" description="Polar residues" evidence="1">
    <location>
        <begin position="1"/>
        <end position="13"/>
    </location>
</feature>
<protein>
    <submittedName>
        <fullName evidence="3">Uncharacterized protein</fullName>
    </submittedName>
</protein>
<feature type="transmembrane region" description="Helical" evidence="2">
    <location>
        <begin position="184"/>
        <end position="203"/>
    </location>
</feature>
<feature type="region of interest" description="Disordered" evidence="1">
    <location>
        <begin position="1"/>
        <end position="42"/>
    </location>
</feature>
<feature type="transmembrane region" description="Helical" evidence="2">
    <location>
        <begin position="321"/>
        <end position="346"/>
    </location>
</feature>
<evidence type="ECO:0000313" key="4">
    <source>
        <dbReference type="Proteomes" id="UP000494256"/>
    </source>
</evidence>
<name>A0A8S0Z0M1_ARCPL</name>
<keyword evidence="2" id="KW-0472">Membrane</keyword>
<organism evidence="3 4">
    <name type="scientific">Arctia plantaginis</name>
    <name type="common">Wood tiger moth</name>
    <name type="synonym">Phalaena plantaginis</name>
    <dbReference type="NCBI Taxonomy" id="874455"/>
    <lineage>
        <taxon>Eukaryota</taxon>
        <taxon>Metazoa</taxon>
        <taxon>Ecdysozoa</taxon>
        <taxon>Arthropoda</taxon>
        <taxon>Hexapoda</taxon>
        <taxon>Insecta</taxon>
        <taxon>Pterygota</taxon>
        <taxon>Neoptera</taxon>
        <taxon>Endopterygota</taxon>
        <taxon>Lepidoptera</taxon>
        <taxon>Glossata</taxon>
        <taxon>Ditrysia</taxon>
        <taxon>Noctuoidea</taxon>
        <taxon>Erebidae</taxon>
        <taxon>Arctiinae</taxon>
        <taxon>Arctia</taxon>
    </lineage>
</organism>
<sequence length="349" mass="38959">MSNLNMNEASGTSHNDKENKNTSEQKTDDFHQNKEIDEKLSKSEIKRSTKIEENSINKVDNIGSSSTITKDTKIDLTDKVFLNVSNKKKEQFQNEFSIFQKCMKLGIRVPQQDFLQNQTHKKILVQYSLGQGKGFGKGTGDYDTERNSFVLLVMVIVLVMLLITAGWIILVFTVESLFDTFADASIFSIMAVSVCLLILDYTMTCVPAARKPPCAMVTCRYDTIIVFYAFLATSAIVLVCAALACTPFDFTSCWLYFIVILVGFSVVAMTVSIGMMVTGTYLKTVHLAILCIAVLLQSVGLVMNLQMILGGKSIEMEEDDYLMAAFILYTSIVRMFLNLVQILGLLDQD</sequence>